<name>W9RU88_9ROSA</name>
<dbReference type="AlphaFoldDB" id="W9RU88"/>
<protein>
    <submittedName>
        <fullName evidence="1">Uncharacterized protein</fullName>
    </submittedName>
</protein>
<organism evidence="1 2">
    <name type="scientific">Morus notabilis</name>
    <dbReference type="NCBI Taxonomy" id="981085"/>
    <lineage>
        <taxon>Eukaryota</taxon>
        <taxon>Viridiplantae</taxon>
        <taxon>Streptophyta</taxon>
        <taxon>Embryophyta</taxon>
        <taxon>Tracheophyta</taxon>
        <taxon>Spermatophyta</taxon>
        <taxon>Magnoliopsida</taxon>
        <taxon>eudicotyledons</taxon>
        <taxon>Gunneridae</taxon>
        <taxon>Pentapetalae</taxon>
        <taxon>rosids</taxon>
        <taxon>fabids</taxon>
        <taxon>Rosales</taxon>
        <taxon>Moraceae</taxon>
        <taxon>Moreae</taxon>
        <taxon>Morus</taxon>
    </lineage>
</organism>
<accession>W9RU88</accession>
<evidence type="ECO:0000313" key="1">
    <source>
        <dbReference type="EMBL" id="EXB96193.1"/>
    </source>
</evidence>
<dbReference type="EMBL" id="KE345237">
    <property type="protein sequence ID" value="EXB96193.1"/>
    <property type="molecule type" value="Genomic_DNA"/>
</dbReference>
<keyword evidence="2" id="KW-1185">Reference proteome</keyword>
<sequence length="91" mass="10206">MPSPQRERDLSFLSIDVGEARRRFPEVVVSLIVWAEEVLADARSCRHGVVVAGGKQNLNPHLKSLVFSSTQIGVDFDRKCLAGEKEEGWQR</sequence>
<evidence type="ECO:0000313" key="2">
    <source>
        <dbReference type="Proteomes" id="UP000030645"/>
    </source>
</evidence>
<proteinExistence type="predicted"/>
<dbReference type="Proteomes" id="UP000030645">
    <property type="component" value="Unassembled WGS sequence"/>
</dbReference>
<gene>
    <name evidence="1" type="ORF">L484_017041</name>
</gene>
<reference evidence="2" key="1">
    <citation type="submission" date="2013-01" db="EMBL/GenBank/DDBJ databases">
        <title>Draft Genome Sequence of a Mulberry Tree, Morus notabilis C.K. Schneid.</title>
        <authorList>
            <person name="He N."/>
            <person name="Zhao S."/>
        </authorList>
    </citation>
    <scope>NUCLEOTIDE SEQUENCE</scope>
</reference>